<dbReference type="Pfam" id="PF13433">
    <property type="entry name" value="Peripla_BP_5"/>
    <property type="match status" value="1"/>
</dbReference>
<dbReference type="PANTHER" id="PTHR47628:SF1">
    <property type="entry name" value="ALIPHATIC AMIDASE EXPRESSION-REGULATING PROTEIN"/>
    <property type="match status" value="1"/>
</dbReference>
<comment type="caution">
    <text evidence="2">The sequence shown here is derived from an EMBL/GenBank/DDBJ whole genome shotgun (WGS) entry which is preliminary data.</text>
</comment>
<reference evidence="2 3" key="1">
    <citation type="submission" date="2019-07" db="EMBL/GenBank/DDBJ databases">
        <title>Whole genome shotgun sequence of Clostridium butyricum NBRC 3858.</title>
        <authorList>
            <person name="Hosoyama A."/>
            <person name="Uohara A."/>
            <person name="Ohji S."/>
            <person name="Ichikawa N."/>
        </authorList>
    </citation>
    <scope>NUCLEOTIDE SEQUENCE [LARGE SCALE GENOMIC DNA]</scope>
    <source>
        <strain evidence="2 3">NBRC 3858</strain>
    </source>
</reference>
<evidence type="ECO:0000313" key="2">
    <source>
        <dbReference type="EMBL" id="GEQ21241.1"/>
    </source>
</evidence>
<proteinExistence type="predicted"/>
<dbReference type="GO" id="GO:0006865">
    <property type="term" value="P:amino acid transport"/>
    <property type="evidence" value="ECO:0007669"/>
    <property type="project" value="InterPro"/>
</dbReference>
<evidence type="ECO:0000313" key="3">
    <source>
        <dbReference type="Proteomes" id="UP000321089"/>
    </source>
</evidence>
<dbReference type="InterPro" id="IPR000709">
    <property type="entry name" value="Leu_Ile_Val-bd"/>
</dbReference>
<feature type="signal peptide" evidence="1">
    <location>
        <begin position="1"/>
        <end position="22"/>
    </location>
</feature>
<feature type="chain" id="PRO_5039261564" evidence="1">
    <location>
        <begin position="23"/>
        <end position="431"/>
    </location>
</feature>
<dbReference type="Gene3D" id="3.40.50.2300">
    <property type="match status" value="2"/>
</dbReference>
<dbReference type="PANTHER" id="PTHR47628">
    <property type="match status" value="1"/>
</dbReference>
<dbReference type="PRINTS" id="PR00337">
    <property type="entry name" value="LEUILEVALBP"/>
</dbReference>
<keyword evidence="1" id="KW-0732">Signal</keyword>
<dbReference type="EMBL" id="BKBC01000019">
    <property type="protein sequence ID" value="GEQ21241.1"/>
    <property type="molecule type" value="Genomic_DNA"/>
</dbReference>
<dbReference type="InterPro" id="IPR028082">
    <property type="entry name" value="Peripla_BP_I"/>
</dbReference>
<dbReference type="NCBIfam" id="TIGR03407">
    <property type="entry name" value="urea_ABC_UrtA"/>
    <property type="match status" value="1"/>
</dbReference>
<dbReference type="Proteomes" id="UP000321089">
    <property type="component" value="Unassembled WGS sequence"/>
</dbReference>
<gene>
    <name evidence="2" type="ORF">CBU02nite_17470</name>
</gene>
<dbReference type="SUPFAM" id="SSF53822">
    <property type="entry name" value="Periplasmic binding protein-like I"/>
    <property type="match status" value="1"/>
</dbReference>
<organism evidence="2 3">
    <name type="scientific">Clostridium butyricum</name>
    <dbReference type="NCBI Taxonomy" id="1492"/>
    <lineage>
        <taxon>Bacteria</taxon>
        <taxon>Bacillati</taxon>
        <taxon>Bacillota</taxon>
        <taxon>Clostridia</taxon>
        <taxon>Eubacteriales</taxon>
        <taxon>Clostridiaceae</taxon>
        <taxon>Clostridium</taxon>
    </lineage>
</organism>
<name>A0A512TMI2_CLOBU</name>
<dbReference type="InterPro" id="IPR017777">
    <property type="entry name" value="ABC_urea-bd_UrtA"/>
</dbReference>
<dbReference type="AlphaFoldDB" id="A0A512TMI2"/>
<evidence type="ECO:0000256" key="1">
    <source>
        <dbReference type="SAM" id="SignalP"/>
    </source>
</evidence>
<dbReference type="PROSITE" id="PS51257">
    <property type="entry name" value="PROKAR_LIPOPROTEIN"/>
    <property type="match status" value="1"/>
</dbReference>
<protein>
    <submittedName>
        <fullName evidence="2">Urea ABC transporter substrate-binding protein</fullName>
    </submittedName>
</protein>
<sequence length="431" mass="47114">MSKRNFFKKLGALALSASLAIACVGCGNSAISTATGVESSESKATSGDTIKVGILHSMSGTMAMSEMPMIDATKMAIDEINEKGGVLGKKIEYVTEDGASDSAIFAEKATKLLTKDNVATVFGCWTSASRKAVLPVFEGNNGLLWYPVQYEGLESSHNIMYTAPSPNQQAIPAIDYIQNNIKPKDGNKLKVFLMGSDYVYPRTTNTIIKAMQPSYNFDIVGEEYIPLGYTDLSTMITKIQQTNPDIIINTINGDSNVAFFKQYKDAGLTPDKIQTMSFSCYEEDIKGMGAQYADGHLFAWNYFQTLDTPENKTFVEKFKKLYGEDRVTGDPIENAYEGVYLWAAACEKAGSFNVEDVIKACESGEVEFNAPEGLVTIAKGDSHHTLQKVLVGKCNAQGQLDIVWETDDRVTPDPWLKEYDWAASAGLGKNS</sequence>
<dbReference type="CDD" id="cd06355">
    <property type="entry name" value="PBP1_FmdD-like"/>
    <property type="match status" value="1"/>
</dbReference>
<dbReference type="RefSeq" id="WP_003424416.1">
    <property type="nucleotide sequence ID" value="NZ_BKBC01000019.1"/>
</dbReference>
<accession>A0A512TMI2</accession>